<evidence type="ECO:0000313" key="1">
    <source>
        <dbReference type="EMBL" id="EKD29785.1"/>
    </source>
</evidence>
<name>K1XHI0_9BACT</name>
<comment type="caution">
    <text evidence="1">The sequence shown here is derived from an EMBL/GenBank/DDBJ whole genome shotgun (WGS) entry which is preliminary data.</text>
</comment>
<sequence length="87" mass="10270">MILWKYKQVLADIGYKALVPNWSRLPRIQPEDAKKTQGLKNSNLYWIWYKNISCLPCWDRFIRSDKLASGLKFRCEQMKRASEGCAT</sequence>
<protein>
    <submittedName>
        <fullName evidence="1">Uncharacterized protein</fullName>
    </submittedName>
</protein>
<accession>K1XHI0</accession>
<reference evidence="1" key="1">
    <citation type="journal article" date="2012" name="Science">
        <title>Fermentation, hydrogen, and sulfur metabolism in multiple uncultivated bacterial phyla.</title>
        <authorList>
            <person name="Wrighton K.C."/>
            <person name="Thomas B.C."/>
            <person name="Sharon I."/>
            <person name="Miller C.S."/>
            <person name="Castelle C.J."/>
            <person name="VerBerkmoes N.C."/>
            <person name="Wilkins M.J."/>
            <person name="Hettich R.L."/>
            <person name="Lipton M.S."/>
            <person name="Williams K.H."/>
            <person name="Long P.E."/>
            <person name="Banfield J.F."/>
        </authorList>
    </citation>
    <scope>NUCLEOTIDE SEQUENCE [LARGE SCALE GENOMIC DNA]</scope>
</reference>
<proteinExistence type="predicted"/>
<dbReference type="AlphaFoldDB" id="K1XHI0"/>
<dbReference type="EMBL" id="AMFJ01034274">
    <property type="protein sequence ID" value="EKD29785.1"/>
    <property type="molecule type" value="Genomic_DNA"/>
</dbReference>
<organism evidence="1">
    <name type="scientific">uncultured bacterium</name>
    <name type="common">gcode 4</name>
    <dbReference type="NCBI Taxonomy" id="1234023"/>
    <lineage>
        <taxon>Bacteria</taxon>
        <taxon>environmental samples</taxon>
    </lineage>
</organism>
<gene>
    <name evidence="1" type="ORF">ACD_78C00274G0012</name>
</gene>